<keyword evidence="4" id="KW-0456">Lyase</keyword>
<dbReference type="EMBL" id="BSPC01000005">
    <property type="protein sequence ID" value="GLS17767.1"/>
    <property type="molecule type" value="Genomic_DNA"/>
</dbReference>
<evidence type="ECO:0000259" key="5">
    <source>
        <dbReference type="PROSITE" id="PS51891"/>
    </source>
</evidence>
<dbReference type="Gene3D" id="3.90.1590.10">
    <property type="entry name" value="glutathione-dependent formaldehyde- activating enzyme (gfa)"/>
    <property type="match status" value="1"/>
</dbReference>
<accession>A0ABQ6CDM3</accession>
<protein>
    <submittedName>
        <fullName evidence="6">Aldehyde-activating protein</fullName>
    </submittedName>
</protein>
<proteinExistence type="inferred from homology"/>
<comment type="similarity">
    <text evidence="1">Belongs to the Gfa family.</text>
</comment>
<dbReference type="Pfam" id="PF04828">
    <property type="entry name" value="GFA"/>
    <property type="match status" value="1"/>
</dbReference>
<evidence type="ECO:0000256" key="3">
    <source>
        <dbReference type="ARBA" id="ARBA00022833"/>
    </source>
</evidence>
<keyword evidence="2" id="KW-0479">Metal-binding</keyword>
<organism evidence="6 7">
    <name type="scientific">Labrys miyagiensis</name>
    <dbReference type="NCBI Taxonomy" id="346912"/>
    <lineage>
        <taxon>Bacteria</taxon>
        <taxon>Pseudomonadati</taxon>
        <taxon>Pseudomonadota</taxon>
        <taxon>Alphaproteobacteria</taxon>
        <taxon>Hyphomicrobiales</taxon>
        <taxon>Xanthobacteraceae</taxon>
        <taxon>Labrys</taxon>
    </lineage>
</organism>
<feature type="domain" description="CENP-V/GFA" evidence="5">
    <location>
        <begin position="7"/>
        <end position="130"/>
    </location>
</feature>
<dbReference type="InterPro" id="IPR006913">
    <property type="entry name" value="CENP-V/GFA"/>
</dbReference>
<dbReference type="PANTHER" id="PTHR33337:SF40">
    <property type="entry name" value="CENP-V_GFA DOMAIN-CONTAINING PROTEIN-RELATED"/>
    <property type="match status" value="1"/>
</dbReference>
<reference evidence="7" key="1">
    <citation type="journal article" date="2019" name="Int. J. Syst. Evol. Microbiol.">
        <title>The Global Catalogue of Microorganisms (GCM) 10K type strain sequencing project: providing services to taxonomists for standard genome sequencing and annotation.</title>
        <authorList>
            <consortium name="The Broad Institute Genomics Platform"/>
            <consortium name="The Broad Institute Genome Sequencing Center for Infectious Disease"/>
            <person name="Wu L."/>
            <person name="Ma J."/>
        </authorList>
    </citation>
    <scope>NUCLEOTIDE SEQUENCE [LARGE SCALE GENOMIC DNA]</scope>
    <source>
        <strain evidence="7">NBRC 101365</strain>
    </source>
</reference>
<evidence type="ECO:0000313" key="7">
    <source>
        <dbReference type="Proteomes" id="UP001156882"/>
    </source>
</evidence>
<evidence type="ECO:0000256" key="1">
    <source>
        <dbReference type="ARBA" id="ARBA00005495"/>
    </source>
</evidence>
<name>A0ABQ6CDM3_9HYPH</name>
<gene>
    <name evidence="6" type="ORF">GCM10007874_07820</name>
</gene>
<evidence type="ECO:0000256" key="4">
    <source>
        <dbReference type="ARBA" id="ARBA00023239"/>
    </source>
</evidence>
<dbReference type="RefSeq" id="WP_284310572.1">
    <property type="nucleotide sequence ID" value="NZ_BSPC01000005.1"/>
</dbReference>
<comment type="caution">
    <text evidence="6">The sequence shown here is derived from an EMBL/GenBank/DDBJ whole genome shotgun (WGS) entry which is preliminary data.</text>
</comment>
<evidence type="ECO:0000256" key="2">
    <source>
        <dbReference type="ARBA" id="ARBA00022723"/>
    </source>
</evidence>
<dbReference type="Proteomes" id="UP001156882">
    <property type="component" value="Unassembled WGS sequence"/>
</dbReference>
<dbReference type="InterPro" id="IPR011057">
    <property type="entry name" value="Mss4-like_sf"/>
</dbReference>
<keyword evidence="3" id="KW-0862">Zinc</keyword>
<keyword evidence="7" id="KW-1185">Reference proteome</keyword>
<sequence>MSKALRATGSCLCGGVRYEVHGALSDVSACHCSQCARTTGHHLASTNCANDDLMLTASQTLRWYRSSEKAERGFCSTCGGNVFWRAFGAEEISIAAGTIDRPTGLKLTSHIYTGSKSDYYIIADGAEQYEVS</sequence>
<dbReference type="PROSITE" id="PS51891">
    <property type="entry name" value="CENP_V_GFA"/>
    <property type="match status" value="1"/>
</dbReference>
<evidence type="ECO:0000313" key="6">
    <source>
        <dbReference type="EMBL" id="GLS17767.1"/>
    </source>
</evidence>
<dbReference type="PANTHER" id="PTHR33337">
    <property type="entry name" value="GFA DOMAIN-CONTAINING PROTEIN"/>
    <property type="match status" value="1"/>
</dbReference>
<dbReference type="SUPFAM" id="SSF51316">
    <property type="entry name" value="Mss4-like"/>
    <property type="match status" value="1"/>
</dbReference>